<evidence type="ECO:0000313" key="3">
    <source>
        <dbReference type="Proteomes" id="UP000290624"/>
    </source>
</evidence>
<keyword evidence="1" id="KW-1133">Transmembrane helix</keyword>
<name>A0A4Q2EF53_9ACTN</name>
<sequence>MTDGWYDLIGYAGAAFVLVSLAVRSEIRKGWLWIVGSVCLLLYGVVIGAWPVALVTAVLAVVWVGRLRRELGPDTHFVAVPLDPDSPFLADYVGGNAGEIANSQPDYHPDPHDTFVRLISRDGLPAGVLIGEPAGKELLIKLDYVSPAYRDSAQARWMFGRGRSVFTEAGFTRLVANAHTTVHRNYLELLGFHREGGSYVLDLT</sequence>
<protein>
    <recommendedName>
        <fullName evidence="4">N-acetyltransferase domain-containing protein</fullName>
    </recommendedName>
</protein>
<dbReference type="SUPFAM" id="SSF55729">
    <property type="entry name" value="Acyl-CoA N-acyltransferases (Nat)"/>
    <property type="match status" value="1"/>
</dbReference>
<gene>
    <name evidence="2" type="ORF">C1706_09705</name>
</gene>
<dbReference type="AlphaFoldDB" id="A0A4Q2EF53"/>
<evidence type="ECO:0008006" key="4">
    <source>
        <dbReference type="Google" id="ProtNLM"/>
    </source>
</evidence>
<feature type="transmembrane region" description="Helical" evidence="1">
    <location>
        <begin position="6"/>
        <end position="23"/>
    </location>
</feature>
<dbReference type="OrthoDB" id="677174at2"/>
<reference evidence="2 3" key="1">
    <citation type="submission" date="2018-01" db="EMBL/GenBank/DDBJ databases">
        <title>Lactibacter flavus gen. nov., sp. nov., a novel bacterium of the family Propionibacteriaceae isolated from raw milk and dairy products.</title>
        <authorList>
            <person name="Wenning M."/>
            <person name="Breitenwieser F."/>
            <person name="Huptas C."/>
            <person name="von Neubeck M."/>
            <person name="Busse H.-J."/>
            <person name="Scherer S."/>
        </authorList>
    </citation>
    <scope>NUCLEOTIDE SEQUENCE [LARGE SCALE GENOMIC DNA]</scope>
    <source>
        <strain evidence="2 3">VG341</strain>
    </source>
</reference>
<dbReference type="RefSeq" id="WP_129459035.1">
    <property type="nucleotide sequence ID" value="NZ_PPCV01000006.1"/>
</dbReference>
<keyword evidence="1" id="KW-0472">Membrane</keyword>
<feature type="transmembrane region" description="Helical" evidence="1">
    <location>
        <begin position="30"/>
        <end position="63"/>
    </location>
</feature>
<evidence type="ECO:0000313" key="2">
    <source>
        <dbReference type="EMBL" id="RXW31819.1"/>
    </source>
</evidence>
<accession>A0A4Q2EF53</accession>
<proteinExistence type="predicted"/>
<dbReference type="EMBL" id="PPCV01000006">
    <property type="protein sequence ID" value="RXW31819.1"/>
    <property type="molecule type" value="Genomic_DNA"/>
</dbReference>
<dbReference type="InterPro" id="IPR016181">
    <property type="entry name" value="Acyl_CoA_acyltransferase"/>
</dbReference>
<evidence type="ECO:0000256" key="1">
    <source>
        <dbReference type="SAM" id="Phobius"/>
    </source>
</evidence>
<comment type="caution">
    <text evidence="2">The sequence shown here is derived from an EMBL/GenBank/DDBJ whole genome shotgun (WGS) entry which is preliminary data.</text>
</comment>
<keyword evidence="3" id="KW-1185">Reference proteome</keyword>
<organism evidence="2 3">
    <name type="scientific">Propioniciclava flava</name>
    <dbReference type="NCBI Taxonomy" id="2072026"/>
    <lineage>
        <taxon>Bacteria</taxon>
        <taxon>Bacillati</taxon>
        <taxon>Actinomycetota</taxon>
        <taxon>Actinomycetes</taxon>
        <taxon>Propionibacteriales</taxon>
        <taxon>Propionibacteriaceae</taxon>
        <taxon>Propioniciclava</taxon>
    </lineage>
</organism>
<dbReference type="Proteomes" id="UP000290624">
    <property type="component" value="Unassembled WGS sequence"/>
</dbReference>
<keyword evidence="1" id="KW-0812">Transmembrane</keyword>